<evidence type="ECO:0000313" key="4">
    <source>
        <dbReference type="EMBL" id="KAI0293285.1"/>
    </source>
</evidence>
<dbReference type="InterPro" id="IPR013094">
    <property type="entry name" value="AB_hydrolase_3"/>
</dbReference>
<feature type="region of interest" description="Disordered" evidence="2">
    <location>
        <begin position="146"/>
        <end position="184"/>
    </location>
</feature>
<feature type="compositionally biased region" description="Polar residues" evidence="2">
    <location>
        <begin position="591"/>
        <end position="601"/>
    </location>
</feature>
<evidence type="ECO:0000259" key="3">
    <source>
        <dbReference type="Pfam" id="PF07859"/>
    </source>
</evidence>
<evidence type="ECO:0000256" key="1">
    <source>
        <dbReference type="ARBA" id="ARBA00022801"/>
    </source>
</evidence>
<feature type="region of interest" description="Disordered" evidence="2">
    <location>
        <begin position="371"/>
        <end position="395"/>
    </location>
</feature>
<accession>A0AAD4LYV7</accession>
<dbReference type="AlphaFoldDB" id="A0AAD4LYV7"/>
<reference evidence="4" key="1">
    <citation type="journal article" date="2022" name="New Phytol.">
        <title>Evolutionary transition to the ectomycorrhizal habit in the genomes of a hyperdiverse lineage of mushroom-forming fungi.</title>
        <authorList>
            <person name="Looney B."/>
            <person name="Miyauchi S."/>
            <person name="Morin E."/>
            <person name="Drula E."/>
            <person name="Courty P.E."/>
            <person name="Kohler A."/>
            <person name="Kuo A."/>
            <person name="LaButti K."/>
            <person name="Pangilinan J."/>
            <person name="Lipzen A."/>
            <person name="Riley R."/>
            <person name="Andreopoulos W."/>
            <person name="He G."/>
            <person name="Johnson J."/>
            <person name="Nolan M."/>
            <person name="Tritt A."/>
            <person name="Barry K.W."/>
            <person name="Grigoriev I.V."/>
            <person name="Nagy L.G."/>
            <person name="Hibbett D."/>
            <person name="Henrissat B."/>
            <person name="Matheny P.B."/>
            <person name="Labbe J."/>
            <person name="Martin F.M."/>
        </authorList>
    </citation>
    <scope>NUCLEOTIDE SEQUENCE</scope>
    <source>
        <strain evidence="4">BPL690</strain>
    </source>
</reference>
<evidence type="ECO:0000256" key="2">
    <source>
        <dbReference type="SAM" id="MobiDB-lite"/>
    </source>
</evidence>
<gene>
    <name evidence="4" type="ORF">B0F90DRAFT_1763718</name>
</gene>
<dbReference type="InterPro" id="IPR050300">
    <property type="entry name" value="GDXG_lipolytic_enzyme"/>
</dbReference>
<evidence type="ECO:0000313" key="5">
    <source>
        <dbReference type="Proteomes" id="UP001203297"/>
    </source>
</evidence>
<sequence length="958" mass="105253">MPNSLTTSVSLKVGPIILETLIKHYFARVVHDGSKSNVPIRSEELLYDEAFNIVKDFMNITTRHTVEELQSFANIRTPSPPWVHVVRLIIPMASCDEAAVHLIKLFGGEDVMKRVVGGTKWWQVRGIRGLDAEWISAKKDWKEAKKRAKEKNGSRVHGANNLEDVPSSPSPESKGGENCESAPAYDSATYQPEMDDMRCILYSHGGGYYFGSVDQERYCIQRYARKIHGRVLAVNYRLAPQYPFPCAIQDVSQHCQDLFLIRPPEGAAHRPVRPESIVLAGGSAGGGLSLALLQVIRDLGLPAPAGAVLFSPWCDFTHSFPSVFANTDTDIIPVTGLSIHKPSPLWPPPSNDISNRVQNGLRKSIIDVLSRRPRSVPSTRPVDSEDGPLNTGATASLPLPGVLDANPAVVVETADGQTIEVAQQIQLYAPNGLLKHPLVSPALSYLGGLPPLLIFAGDREVLRDEIIYTAHRAAHPERFLVRDETKEMYPAFKHIETHMRPTSVHLQVYDDVAHILPVIFPFTTPGKYSYRAMASFTKFVTKISEEPFSPTLSTPAMTPTTDQGFSIISTSLRPHNEVPNVQDPPPRARSSLKSGISQAVTNIKRRSSRWSRSPVQNPSLLAVPLSNVPASGAPGQVTPGYLSDSSGDVAGPRFGGSSEKSPESDVPMAGEAKVYEANWTTSAPWGMIRERVSTHGVIRPLEPESELLAMQVPPELIGTISELAIQRYIKGQEVINKKFSRTIKRIEKQRLRNIDRSNANMTQHIAALHYYLDKERKGGGSDGAGSGGNAVGEAFITPPSWNMAWALDVDERPPPSSIVARRDTTEALKLARVADEAVLASESTLSANNLWSVMVGFLTATPEDNQKNRDNNNKNTNLDNEESESSPPGGPDRAKVKVKSRSKSRAARVSGSVDIGVQRKKTRRLGSLLRRKRRSGIQTCLLFALLNNNTEFRFFLLL</sequence>
<keyword evidence="1" id="KW-0378">Hydrolase</keyword>
<dbReference type="InterPro" id="IPR029058">
    <property type="entry name" value="AB_hydrolase_fold"/>
</dbReference>
<dbReference type="PANTHER" id="PTHR48081">
    <property type="entry name" value="AB HYDROLASE SUPERFAMILY PROTEIN C4A8.06C"/>
    <property type="match status" value="1"/>
</dbReference>
<dbReference type="PANTHER" id="PTHR48081:SF5">
    <property type="entry name" value="ALPHA_BETA HYDROLASE FOLD-3 DOMAIN-CONTAINING PROTEIN"/>
    <property type="match status" value="1"/>
</dbReference>
<feature type="region of interest" description="Disordered" evidence="2">
    <location>
        <begin position="632"/>
        <end position="668"/>
    </location>
</feature>
<keyword evidence="5" id="KW-1185">Reference proteome</keyword>
<feature type="compositionally biased region" description="Basic residues" evidence="2">
    <location>
        <begin position="896"/>
        <end position="906"/>
    </location>
</feature>
<dbReference type="Proteomes" id="UP001203297">
    <property type="component" value="Unassembled WGS sequence"/>
</dbReference>
<feature type="region of interest" description="Disordered" evidence="2">
    <location>
        <begin position="572"/>
        <end position="615"/>
    </location>
</feature>
<feature type="domain" description="Alpha/beta hydrolase fold-3" evidence="3">
    <location>
        <begin position="200"/>
        <end position="324"/>
    </location>
</feature>
<proteinExistence type="predicted"/>
<feature type="region of interest" description="Disordered" evidence="2">
    <location>
        <begin position="862"/>
        <end position="912"/>
    </location>
</feature>
<name>A0AAD4LYV7_9AGAM</name>
<dbReference type="Pfam" id="PF07859">
    <property type="entry name" value="Abhydrolase_3"/>
    <property type="match status" value="1"/>
</dbReference>
<organism evidence="4 5">
    <name type="scientific">Multifurca ochricompacta</name>
    <dbReference type="NCBI Taxonomy" id="376703"/>
    <lineage>
        <taxon>Eukaryota</taxon>
        <taxon>Fungi</taxon>
        <taxon>Dikarya</taxon>
        <taxon>Basidiomycota</taxon>
        <taxon>Agaricomycotina</taxon>
        <taxon>Agaricomycetes</taxon>
        <taxon>Russulales</taxon>
        <taxon>Russulaceae</taxon>
        <taxon>Multifurca</taxon>
    </lineage>
</organism>
<dbReference type="GO" id="GO:0016787">
    <property type="term" value="F:hydrolase activity"/>
    <property type="evidence" value="ECO:0007669"/>
    <property type="project" value="UniProtKB-KW"/>
</dbReference>
<dbReference type="EMBL" id="WTXG01000099">
    <property type="protein sequence ID" value="KAI0293285.1"/>
    <property type="molecule type" value="Genomic_DNA"/>
</dbReference>
<comment type="caution">
    <text evidence="4">The sequence shown here is derived from an EMBL/GenBank/DDBJ whole genome shotgun (WGS) entry which is preliminary data.</text>
</comment>
<dbReference type="Gene3D" id="3.40.50.1820">
    <property type="entry name" value="alpha/beta hydrolase"/>
    <property type="match status" value="1"/>
</dbReference>
<protein>
    <recommendedName>
        <fullName evidence="3">Alpha/beta hydrolase fold-3 domain-containing protein</fullName>
    </recommendedName>
</protein>
<dbReference type="SUPFAM" id="SSF53474">
    <property type="entry name" value="alpha/beta-Hydrolases"/>
    <property type="match status" value="1"/>
</dbReference>